<dbReference type="GO" id="GO:0005576">
    <property type="term" value="C:extracellular region"/>
    <property type="evidence" value="ECO:0007669"/>
    <property type="project" value="UniProtKB-SubCell"/>
</dbReference>
<dbReference type="PROSITE" id="PS51888">
    <property type="entry name" value="CLIP"/>
    <property type="match status" value="1"/>
</dbReference>
<dbReference type="Pfam" id="PF12032">
    <property type="entry name" value="CLIP"/>
    <property type="match status" value="1"/>
</dbReference>
<evidence type="ECO:0000256" key="3">
    <source>
        <dbReference type="ARBA" id="ARBA00022729"/>
    </source>
</evidence>
<dbReference type="Proteomes" id="UP000653454">
    <property type="component" value="Unassembled WGS sequence"/>
</dbReference>
<keyword evidence="16" id="KW-1185">Reference proteome</keyword>
<sequence length="354" mass="39010">MFLRRTVVLLSVVLLNCRNVLGQSCNDCITVTDCREAVEMVNQNDAAATALLRRAFCGFGARRPKVCCSALQAKLDSHPNLSLLPENCGFIDGDRLIGGMKAGLYQFPWMALISHSTRSGLKFQCGGTLINDRYVLTAAHCMKNLQIAGVRIGEYDYRTETDCVGEPPKVECESKIQDIRVEEAILHPAYSGRPGPVLNDIGLLRLSKKVDFTPKNAKPICLPITHELRTRPIANLNATLAGWGFTEEHVPSPTLLTVSVPVHTVEACRKQYNRGKTTEMDDTLNKICAGTYGRDSCNGDSGGPLMIAGQYKDHQRYIQYGVVSYGPRQCGSDFPGVYTDVSKYMGWILDTIKP</sequence>
<comment type="subcellular location">
    <subcellularLocation>
        <location evidence="12">Secreted</location>
    </subcellularLocation>
</comment>
<dbReference type="InterPro" id="IPR043504">
    <property type="entry name" value="Peptidase_S1_PA_chymotrypsin"/>
</dbReference>
<dbReference type="InterPro" id="IPR018114">
    <property type="entry name" value="TRYPSIN_HIS"/>
</dbReference>
<keyword evidence="2" id="KW-0479">Metal-binding</keyword>
<dbReference type="SMART" id="SM00020">
    <property type="entry name" value="Tryp_SPc"/>
    <property type="match status" value="1"/>
</dbReference>
<feature type="chain" id="PRO_5041012564" description="CLIP domain-containing serine protease" evidence="12">
    <location>
        <begin position="23"/>
        <end position="354"/>
    </location>
</feature>
<evidence type="ECO:0000256" key="7">
    <source>
        <dbReference type="ARBA" id="ARBA00023145"/>
    </source>
</evidence>
<accession>A0A8S4DW21</accession>
<dbReference type="EMBL" id="CAJHNJ030000009">
    <property type="protein sequence ID" value="CAG9105521.1"/>
    <property type="molecule type" value="Genomic_DNA"/>
</dbReference>
<keyword evidence="5 11" id="KW-0720">Serine protease</keyword>
<evidence type="ECO:0000256" key="4">
    <source>
        <dbReference type="ARBA" id="ARBA00022801"/>
    </source>
</evidence>
<protein>
    <recommendedName>
        <fullName evidence="12">CLIP domain-containing serine protease</fullName>
        <ecNumber evidence="11">3.4.21.-</ecNumber>
    </recommendedName>
</protein>
<evidence type="ECO:0000256" key="1">
    <source>
        <dbReference type="ARBA" id="ARBA00022670"/>
    </source>
</evidence>
<dbReference type="PANTHER" id="PTHR24256">
    <property type="entry name" value="TRYPTASE-RELATED"/>
    <property type="match status" value="1"/>
</dbReference>
<evidence type="ECO:0000256" key="12">
    <source>
        <dbReference type="RuleBase" id="RU366078"/>
    </source>
</evidence>
<evidence type="ECO:0000256" key="8">
    <source>
        <dbReference type="ARBA" id="ARBA00023157"/>
    </source>
</evidence>
<comment type="domain">
    <text evidence="12">The clip domain consists of 35-55 residues which are 'knitted' together usually by 3 conserved disulfide bonds forming a clip-like compact structure.</text>
</comment>
<dbReference type="EC" id="3.4.21.-" evidence="11"/>
<keyword evidence="12" id="KW-0964">Secreted</keyword>
<evidence type="ECO:0000256" key="5">
    <source>
        <dbReference type="ARBA" id="ARBA00022825"/>
    </source>
</evidence>
<comment type="similarity">
    <text evidence="10 12">Belongs to the peptidase S1 family. CLIP subfamily.</text>
</comment>
<evidence type="ECO:0000256" key="6">
    <source>
        <dbReference type="ARBA" id="ARBA00022837"/>
    </source>
</evidence>
<dbReference type="AlphaFoldDB" id="A0A8S4DW21"/>
<gene>
    <name evidence="15" type="ORF">PLXY2_LOCUS3450</name>
</gene>
<dbReference type="GO" id="GO:0046872">
    <property type="term" value="F:metal ion binding"/>
    <property type="evidence" value="ECO:0007669"/>
    <property type="project" value="UniProtKB-KW"/>
</dbReference>
<dbReference type="PROSITE" id="PS00134">
    <property type="entry name" value="TRYPSIN_HIS"/>
    <property type="match status" value="1"/>
</dbReference>
<dbReference type="GO" id="GO:0004252">
    <property type="term" value="F:serine-type endopeptidase activity"/>
    <property type="evidence" value="ECO:0007669"/>
    <property type="project" value="UniProtKB-UniRule"/>
</dbReference>
<dbReference type="InterPro" id="IPR009003">
    <property type="entry name" value="Peptidase_S1_PA"/>
</dbReference>
<dbReference type="FunFam" id="2.40.10.10:FF:000028">
    <property type="entry name" value="Serine protease easter"/>
    <property type="match status" value="1"/>
</dbReference>
<dbReference type="PROSITE" id="PS50240">
    <property type="entry name" value="TRYPSIN_DOM"/>
    <property type="match status" value="1"/>
</dbReference>
<dbReference type="FunFam" id="2.40.10.10:FF:000078">
    <property type="entry name" value="Serine protease H137"/>
    <property type="match status" value="1"/>
</dbReference>
<evidence type="ECO:0000256" key="10">
    <source>
        <dbReference type="ARBA" id="ARBA00024195"/>
    </source>
</evidence>
<organism evidence="15 16">
    <name type="scientific">Plutella xylostella</name>
    <name type="common">Diamondback moth</name>
    <name type="synonym">Plutella maculipennis</name>
    <dbReference type="NCBI Taxonomy" id="51655"/>
    <lineage>
        <taxon>Eukaryota</taxon>
        <taxon>Metazoa</taxon>
        <taxon>Ecdysozoa</taxon>
        <taxon>Arthropoda</taxon>
        <taxon>Hexapoda</taxon>
        <taxon>Insecta</taxon>
        <taxon>Pterygota</taxon>
        <taxon>Neoptera</taxon>
        <taxon>Endopterygota</taxon>
        <taxon>Lepidoptera</taxon>
        <taxon>Glossata</taxon>
        <taxon>Ditrysia</taxon>
        <taxon>Yponomeutoidea</taxon>
        <taxon>Plutellidae</taxon>
        <taxon>Plutella</taxon>
    </lineage>
</organism>
<keyword evidence="4 11" id="KW-0378">Hydrolase</keyword>
<dbReference type="InterPro" id="IPR038565">
    <property type="entry name" value="CLIP_sf"/>
</dbReference>
<dbReference type="Pfam" id="PF00089">
    <property type="entry name" value="Trypsin"/>
    <property type="match status" value="1"/>
</dbReference>
<dbReference type="Gene3D" id="2.40.10.10">
    <property type="entry name" value="Trypsin-like serine proteases"/>
    <property type="match status" value="2"/>
</dbReference>
<dbReference type="Gene3D" id="3.30.1640.30">
    <property type="match status" value="1"/>
</dbReference>
<dbReference type="PRINTS" id="PR00722">
    <property type="entry name" value="CHYMOTRYPSIN"/>
</dbReference>
<dbReference type="GO" id="GO:0006508">
    <property type="term" value="P:proteolysis"/>
    <property type="evidence" value="ECO:0007669"/>
    <property type="project" value="UniProtKB-KW"/>
</dbReference>
<evidence type="ECO:0000256" key="9">
    <source>
        <dbReference type="ARBA" id="ARBA00023180"/>
    </source>
</evidence>
<reference evidence="15" key="1">
    <citation type="submission" date="2020-11" db="EMBL/GenBank/DDBJ databases">
        <authorList>
            <person name="Whiteford S."/>
        </authorList>
    </citation>
    <scope>NUCLEOTIDE SEQUENCE</scope>
</reference>
<feature type="domain" description="Peptidase S1" evidence="13">
    <location>
        <begin position="96"/>
        <end position="353"/>
    </location>
</feature>
<keyword evidence="8" id="KW-1015">Disulfide bond</keyword>
<dbReference type="PROSITE" id="PS00135">
    <property type="entry name" value="TRYPSIN_SER"/>
    <property type="match status" value="1"/>
</dbReference>
<comment type="caution">
    <text evidence="15">The sequence shown here is derived from an EMBL/GenBank/DDBJ whole genome shotgun (WGS) entry which is preliminary data.</text>
</comment>
<keyword evidence="9" id="KW-0325">Glycoprotein</keyword>
<evidence type="ECO:0000313" key="15">
    <source>
        <dbReference type="EMBL" id="CAG9105521.1"/>
    </source>
</evidence>
<dbReference type="InterPro" id="IPR033116">
    <property type="entry name" value="TRYPSIN_SER"/>
</dbReference>
<dbReference type="SUPFAM" id="SSF50494">
    <property type="entry name" value="Trypsin-like serine proteases"/>
    <property type="match status" value="1"/>
</dbReference>
<evidence type="ECO:0000259" key="14">
    <source>
        <dbReference type="PROSITE" id="PS51888"/>
    </source>
</evidence>
<proteinExistence type="inferred from homology"/>
<evidence type="ECO:0000313" key="16">
    <source>
        <dbReference type="Proteomes" id="UP000653454"/>
    </source>
</evidence>
<name>A0A8S4DW21_PLUXY</name>
<evidence type="ECO:0000256" key="2">
    <source>
        <dbReference type="ARBA" id="ARBA00022723"/>
    </source>
</evidence>
<keyword evidence="3 12" id="KW-0732">Signal</keyword>
<feature type="domain" description="Clip" evidence="14">
    <location>
        <begin position="16"/>
        <end position="68"/>
    </location>
</feature>
<feature type="signal peptide" evidence="12">
    <location>
        <begin position="1"/>
        <end position="22"/>
    </location>
</feature>
<dbReference type="InterPro" id="IPR001314">
    <property type="entry name" value="Peptidase_S1A"/>
</dbReference>
<evidence type="ECO:0000259" key="13">
    <source>
        <dbReference type="PROSITE" id="PS50240"/>
    </source>
</evidence>
<dbReference type="InterPro" id="IPR022700">
    <property type="entry name" value="CLIP"/>
</dbReference>
<dbReference type="InterPro" id="IPR001254">
    <property type="entry name" value="Trypsin_dom"/>
</dbReference>
<evidence type="ECO:0000256" key="11">
    <source>
        <dbReference type="RuleBase" id="RU363034"/>
    </source>
</evidence>
<dbReference type="GO" id="GO:0051604">
    <property type="term" value="P:protein maturation"/>
    <property type="evidence" value="ECO:0007669"/>
    <property type="project" value="UniProtKB-ARBA"/>
</dbReference>
<keyword evidence="1 11" id="KW-0645">Protease</keyword>
<keyword evidence="7" id="KW-0865">Zymogen</keyword>
<dbReference type="CDD" id="cd00190">
    <property type="entry name" value="Tryp_SPc"/>
    <property type="match status" value="1"/>
</dbReference>
<keyword evidence="6" id="KW-0106">Calcium</keyword>
<dbReference type="InterPro" id="IPR051487">
    <property type="entry name" value="Ser/Thr_Proteases_Immune/Dev"/>
</dbReference>